<comment type="caution">
    <text evidence="2">The sequence shown here is derived from an EMBL/GenBank/DDBJ whole genome shotgun (WGS) entry which is preliminary data.</text>
</comment>
<dbReference type="PANTHER" id="PTHR43685">
    <property type="entry name" value="GLYCOSYLTRANSFERASE"/>
    <property type="match status" value="1"/>
</dbReference>
<dbReference type="PANTHER" id="PTHR43685:SF11">
    <property type="entry name" value="GLYCOSYLTRANSFERASE TAGX-RELATED"/>
    <property type="match status" value="1"/>
</dbReference>
<dbReference type="InterPro" id="IPR029044">
    <property type="entry name" value="Nucleotide-diphossugar_trans"/>
</dbReference>
<evidence type="ECO:0000313" key="3">
    <source>
        <dbReference type="Proteomes" id="UP001183794"/>
    </source>
</evidence>
<reference evidence="2 3" key="1">
    <citation type="submission" date="2023-07" db="EMBL/GenBank/DDBJ databases">
        <title>Sequencing the genomes of 1000 actinobacteria strains.</title>
        <authorList>
            <person name="Klenk H.-P."/>
        </authorList>
    </citation>
    <scope>NUCLEOTIDE SEQUENCE [LARGE SCALE GENOMIC DNA]</scope>
    <source>
        <strain evidence="2 3">DSM 22966</strain>
    </source>
</reference>
<sequence>MLSLQMEIADLLNRAHEDERALTLGDYDLPILLSLSNYLFNTSKSDLDTHAGIQILRFVLLRHGANALSEQDKLQLVEALASIGAYDEQDKLTARFDLHALAPVQVALLAIDRIAHQQGAESVWLDAMNEFYTDRGMHTIQLDEDDSLPLLDRLTSVTNEKIDGPLVSVIIPTFSPDRGIYTAVNSLLNQTWKNLEILIVDDGSPTAYDELLSELAELDPQIRVIRQQSNGGAYTARNAGLAEARGLFVTTHDDDDWSHPDKIAEQASVLIENESIAATTAGHIRTTSDMKFRRINTRPQHLQTNYSSLMFRKSLTEQVGNWDTSKRGSDTELVERIKAHFGKSAVVDLANKPLSFSRVWGGSLTSGEMYRGYFSYSRLLYRWAFQQWHEEVSKGGEKPVLRMGVSRPFAIPTTFAPENRNKDLGVFDVIYLTDFRQSAKYSLKTMHEMKSAVGAGLRVGYMQVNSPQTLKRGVIQPELFDMQFQGKVTQVAETDRAETRLMVVHDSAVGMFLDQFQSTVVVQRGVVVHETGSLLKGAVKKSLAHPARVLRHLETSFNSSFHMAGGDLNSHEALESYLPQQRLLNEPWKTPIEANKGTVREPSPPPVVGFHTFGNKYRWPSTRETFQNVYTSGEYRTLFYGNVSPVRELLGAEIIDEEQVTNSDQESLVSFLDKIDFWVYYPHQRLGNHVWIAVLEALQAGKVVILPHTLKMTYGDAAVYAYSDEINSIVSEYSNDASAYIEQARRAQTFIDQNYSEAAYLSRLEKLASKVEA</sequence>
<proteinExistence type="predicted"/>
<accession>A0ABU2B3D1</accession>
<keyword evidence="3" id="KW-1185">Reference proteome</keyword>
<organism evidence="2 3">
    <name type="scientific">Enteractinococcus fodinae</name>
    <dbReference type="NCBI Taxonomy" id="684663"/>
    <lineage>
        <taxon>Bacteria</taxon>
        <taxon>Bacillati</taxon>
        <taxon>Actinomycetota</taxon>
        <taxon>Actinomycetes</taxon>
        <taxon>Micrococcales</taxon>
        <taxon>Micrococcaceae</taxon>
    </lineage>
</organism>
<dbReference type="EMBL" id="JAVDYJ010000001">
    <property type="protein sequence ID" value="MDR7346914.1"/>
    <property type="molecule type" value="Genomic_DNA"/>
</dbReference>
<dbReference type="InterPro" id="IPR001173">
    <property type="entry name" value="Glyco_trans_2-like"/>
</dbReference>
<evidence type="ECO:0000259" key="1">
    <source>
        <dbReference type="Pfam" id="PF00535"/>
    </source>
</evidence>
<name>A0ABU2B3D1_9MICC</name>
<dbReference type="Gene3D" id="3.90.550.10">
    <property type="entry name" value="Spore Coat Polysaccharide Biosynthesis Protein SpsA, Chain A"/>
    <property type="match status" value="1"/>
</dbReference>
<dbReference type="Pfam" id="PF00535">
    <property type="entry name" value="Glycos_transf_2"/>
    <property type="match status" value="1"/>
</dbReference>
<dbReference type="InterPro" id="IPR050834">
    <property type="entry name" value="Glycosyltransf_2"/>
</dbReference>
<gene>
    <name evidence="2" type="ORF">J2S62_001171</name>
</gene>
<evidence type="ECO:0000313" key="2">
    <source>
        <dbReference type="EMBL" id="MDR7346914.1"/>
    </source>
</evidence>
<dbReference type="Proteomes" id="UP001183794">
    <property type="component" value="Unassembled WGS sequence"/>
</dbReference>
<dbReference type="SUPFAM" id="SSF53448">
    <property type="entry name" value="Nucleotide-diphospho-sugar transferases"/>
    <property type="match status" value="1"/>
</dbReference>
<protein>
    <submittedName>
        <fullName evidence="2">Glycosyltransferase involved in cell wall biosynthesis</fullName>
    </submittedName>
</protein>
<feature type="domain" description="Glycosyltransferase 2-like" evidence="1">
    <location>
        <begin position="168"/>
        <end position="296"/>
    </location>
</feature>
<dbReference type="CDD" id="cd00761">
    <property type="entry name" value="Glyco_tranf_GTA_type"/>
    <property type="match status" value="1"/>
</dbReference>